<dbReference type="Pfam" id="PF12854">
    <property type="entry name" value="PPR_1"/>
    <property type="match status" value="1"/>
</dbReference>
<dbReference type="InterPro" id="IPR002885">
    <property type="entry name" value="PPR_rpt"/>
</dbReference>
<dbReference type="PANTHER" id="PTHR47941">
    <property type="entry name" value="PENTATRICOPEPTIDE REPEAT-CONTAINING PROTEIN 3, MITOCHONDRIAL"/>
    <property type="match status" value="1"/>
</dbReference>
<organism evidence="4 5">
    <name type="scientific">Gossypium barbadense</name>
    <name type="common">Sea Island cotton</name>
    <name type="synonym">Hibiscus barbadensis</name>
    <dbReference type="NCBI Taxonomy" id="3634"/>
    <lineage>
        <taxon>Eukaryota</taxon>
        <taxon>Viridiplantae</taxon>
        <taxon>Streptophyta</taxon>
        <taxon>Embryophyta</taxon>
        <taxon>Tracheophyta</taxon>
        <taxon>Spermatophyta</taxon>
        <taxon>Magnoliopsida</taxon>
        <taxon>eudicotyledons</taxon>
        <taxon>Gunneridae</taxon>
        <taxon>Pentapetalae</taxon>
        <taxon>rosids</taxon>
        <taxon>malvids</taxon>
        <taxon>Malvales</taxon>
        <taxon>Malvaceae</taxon>
        <taxon>Malvoideae</taxon>
        <taxon>Gossypium</taxon>
    </lineage>
</organism>
<dbReference type="Pfam" id="PF01535">
    <property type="entry name" value="PPR"/>
    <property type="match status" value="1"/>
</dbReference>
<feature type="repeat" description="PPR" evidence="3">
    <location>
        <begin position="118"/>
        <end position="152"/>
    </location>
</feature>
<evidence type="ECO:0000256" key="2">
    <source>
        <dbReference type="ARBA" id="ARBA00022737"/>
    </source>
</evidence>
<gene>
    <name evidence="4" type="ORF">GOBAR_AA15620</name>
</gene>
<keyword evidence="2" id="KW-0677">Repeat</keyword>
<comment type="similarity">
    <text evidence="1">Belongs to the PPR family. P subfamily.</text>
</comment>
<name>A0A2P5XP10_GOSBA</name>
<dbReference type="Pfam" id="PF13041">
    <property type="entry name" value="PPR_2"/>
    <property type="match status" value="1"/>
</dbReference>
<proteinExistence type="inferred from homology"/>
<dbReference type="NCBIfam" id="TIGR00756">
    <property type="entry name" value="PPR"/>
    <property type="match status" value="3"/>
</dbReference>
<sequence>MPFCLSSVVTYSCRVCRKFRVLARFSTSCALNTVDYFKEIDTHVSNYPELRRRMQSYAISGDFSNAFSTLNLMKNIDGKPTVYDCNALMYFYLKSKNACWQELVEMYTGMKRFGPPPVASTFNTLLNGMLLLGDLKHAIFIVEEMYRNHFVPSFTSLSKTLKMAVKVGNLLDGLLVSELMLRYDYQPTKPTLNKFILMLCDAGMVSDACFLFSVLLRKSYVYSVCCYNPILWALFKTGRSYTALQLFYLRKKKGFVHNVCSYTALIYGFYNVFQWLDFVPSNGCKPNVITYTIIVKFLFDNGKFEEAMDFVSKMEREGYRLDDISELIQVMDQRGLSPDSYSYAALCGGLTADVAVYNIYFQCLCQENKSREALSQLKRKMKVGFKPNNVSYNTILSGFCKEKNINEAVELLYHFEWDVNGSDAVTFNSIFSTACRLGNSAIIQRILYHMRYEDMKLNIFKCQAVSNGSMKRFPKVAKVLDWKETDQKTIAG</sequence>
<dbReference type="PROSITE" id="PS51375">
    <property type="entry name" value="PPR"/>
    <property type="match status" value="3"/>
</dbReference>
<evidence type="ECO:0000256" key="1">
    <source>
        <dbReference type="ARBA" id="ARBA00007626"/>
    </source>
</evidence>
<feature type="repeat" description="PPR" evidence="3">
    <location>
        <begin position="287"/>
        <end position="321"/>
    </location>
</feature>
<dbReference type="InterPro" id="IPR011990">
    <property type="entry name" value="TPR-like_helical_dom_sf"/>
</dbReference>
<evidence type="ECO:0008006" key="6">
    <source>
        <dbReference type="Google" id="ProtNLM"/>
    </source>
</evidence>
<dbReference type="OrthoDB" id="185373at2759"/>
<evidence type="ECO:0000256" key="3">
    <source>
        <dbReference type="PROSITE-ProRule" id="PRU00708"/>
    </source>
</evidence>
<evidence type="ECO:0000313" key="5">
    <source>
        <dbReference type="Proteomes" id="UP000239757"/>
    </source>
</evidence>
<evidence type="ECO:0000313" key="4">
    <source>
        <dbReference type="EMBL" id="PPS05040.1"/>
    </source>
</evidence>
<dbReference type="AlphaFoldDB" id="A0A2P5XP10"/>
<accession>A0A2P5XP10</accession>
<dbReference type="EMBL" id="KZ664514">
    <property type="protein sequence ID" value="PPS05040.1"/>
    <property type="molecule type" value="Genomic_DNA"/>
</dbReference>
<reference evidence="4 5" key="1">
    <citation type="submission" date="2015-01" db="EMBL/GenBank/DDBJ databases">
        <title>Genome of allotetraploid Gossypium barbadense reveals genomic plasticity and fiber elongation in cotton evolution.</title>
        <authorList>
            <person name="Chen X."/>
            <person name="Liu X."/>
            <person name="Zhao B."/>
            <person name="Zheng H."/>
            <person name="Hu Y."/>
            <person name="Lu G."/>
            <person name="Yang C."/>
            <person name="Chen J."/>
            <person name="Shan C."/>
            <person name="Zhang L."/>
            <person name="Zhou Y."/>
            <person name="Wang L."/>
            <person name="Guo W."/>
            <person name="Bai Y."/>
            <person name="Ruan J."/>
            <person name="Shangguan X."/>
            <person name="Mao Y."/>
            <person name="Jiang J."/>
            <person name="Zhu Y."/>
            <person name="Lei J."/>
            <person name="Kang H."/>
            <person name="Chen S."/>
            <person name="He X."/>
            <person name="Wang R."/>
            <person name="Wang Y."/>
            <person name="Chen J."/>
            <person name="Wang L."/>
            <person name="Yu S."/>
            <person name="Wang B."/>
            <person name="Wei J."/>
            <person name="Song S."/>
            <person name="Lu X."/>
            <person name="Gao Z."/>
            <person name="Gu W."/>
            <person name="Deng X."/>
            <person name="Ma D."/>
            <person name="Wang S."/>
            <person name="Liang W."/>
            <person name="Fang L."/>
            <person name="Cai C."/>
            <person name="Zhu X."/>
            <person name="Zhou B."/>
            <person name="Zhang Y."/>
            <person name="Chen Z."/>
            <person name="Xu S."/>
            <person name="Zhu R."/>
            <person name="Wang S."/>
            <person name="Zhang T."/>
            <person name="Zhao G."/>
        </authorList>
    </citation>
    <scope>NUCLEOTIDE SEQUENCE [LARGE SCALE GENOMIC DNA]</scope>
    <source>
        <strain evidence="5">cv. Xinhai21</strain>
        <tissue evidence="4">Leaf</tissue>
    </source>
</reference>
<protein>
    <recommendedName>
        <fullName evidence="6">Pentacotripeptide-repeat region of PRORP domain-containing protein</fullName>
    </recommendedName>
</protein>
<dbReference type="Gene3D" id="1.25.40.10">
    <property type="entry name" value="Tetratricopeptide repeat domain"/>
    <property type="match status" value="4"/>
</dbReference>
<feature type="repeat" description="PPR" evidence="3">
    <location>
        <begin position="353"/>
        <end position="387"/>
    </location>
</feature>
<dbReference type="Proteomes" id="UP000239757">
    <property type="component" value="Unassembled WGS sequence"/>
</dbReference>